<name>A0ABS2CJ19_9MICO</name>
<dbReference type="InterPro" id="IPR011008">
    <property type="entry name" value="Dimeric_a/b-barrel"/>
</dbReference>
<keyword evidence="2" id="KW-0503">Monooxygenase</keyword>
<reference evidence="2" key="1">
    <citation type="submission" date="2021-02" db="EMBL/GenBank/DDBJ databases">
        <title>Phycicoccus sp. MQZ13P-5T, whole genome shotgun sequence.</title>
        <authorList>
            <person name="Tuo L."/>
        </authorList>
    </citation>
    <scope>NUCLEOTIDE SEQUENCE</scope>
    <source>
        <strain evidence="2">MQZ13P-5</strain>
    </source>
</reference>
<organism evidence="2 3">
    <name type="scientific">Phycicoccus sonneratiae</name>
    <dbReference type="NCBI Taxonomy" id="2807628"/>
    <lineage>
        <taxon>Bacteria</taxon>
        <taxon>Bacillati</taxon>
        <taxon>Actinomycetota</taxon>
        <taxon>Actinomycetes</taxon>
        <taxon>Micrococcales</taxon>
        <taxon>Intrasporangiaceae</taxon>
        <taxon>Phycicoccus</taxon>
    </lineage>
</organism>
<evidence type="ECO:0000259" key="1">
    <source>
        <dbReference type="Pfam" id="PF03992"/>
    </source>
</evidence>
<gene>
    <name evidence="2" type="ORF">JQN70_05230</name>
</gene>
<keyword evidence="3" id="KW-1185">Reference proteome</keyword>
<dbReference type="Gene3D" id="3.30.70.100">
    <property type="match status" value="1"/>
</dbReference>
<comment type="caution">
    <text evidence="2">The sequence shown here is derived from an EMBL/GenBank/DDBJ whole genome shotgun (WGS) entry which is preliminary data.</text>
</comment>
<accession>A0ABS2CJ19</accession>
<dbReference type="GO" id="GO:0004497">
    <property type="term" value="F:monooxygenase activity"/>
    <property type="evidence" value="ECO:0007669"/>
    <property type="project" value="UniProtKB-KW"/>
</dbReference>
<dbReference type="Pfam" id="PF03992">
    <property type="entry name" value="ABM"/>
    <property type="match status" value="1"/>
</dbReference>
<dbReference type="EMBL" id="JAFDVD010000006">
    <property type="protein sequence ID" value="MBM6399780.1"/>
    <property type="molecule type" value="Genomic_DNA"/>
</dbReference>
<proteinExistence type="predicted"/>
<dbReference type="SUPFAM" id="SSF54909">
    <property type="entry name" value="Dimeric alpha+beta barrel"/>
    <property type="match status" value="1"/>
</dbReference>
<dbReference type="InterPro" id="IPR007138">
    <property type="entry name" value="ABM_dom"/>
</dbReference>
<dbReference type="Proteomes" id="UP001430172">
    <property type="component" value="Unassembled WGS sequence"/>
</dbReference>
<feature type="domain" description="ABM" evidence="1">
    <location>
        <begin position="12"/>
        <end position="84"/>
    </location>
</feature>
<keyword evidence="2" id="KW-0560">Oxidoreductase</keyword>
<dbReference type="RefSeq" id="WP_204130267.1">
    <property type="nucleotide sequence ID" value="NZ_JAFDVD010000006.1"/>
</dbReference>
<evidence type="ECO:0000313" key="3">
    <source>
        <dbReference type="Proteomes" id="UP001430172"/>
    </source>
</evidence>
<evidence type="ECO:0000313" key="2">
    <source>
        <dbReference type="EMBL" id="MBM6399780.1"/>
    </source>
</evidence>
<sequence>MGEVGRPLVGQVVTVFRNRLRAEAEDAYRSELEVVADLARSMPGFVETKTFVAEDGERATIVTFADAESHRGWRDHPRHREAQRHGISDYYAEYSIAVGETSYASAFTRPDDA</sequence>
<protein>
    <submittedName>
        <fullName evidence="2">Antibiotic biosynthesis monooxygenase</fullName>
    </submittedName>
</protein>